<name>A0A1J4KMF9_9EUKA</name>
<sequence length="302" mass="35074">MSNNYQSTISDVSDSNIEFDSFSDSTLNDATITSDYLEWNNNIQTVDFSELFQDTQTTQNSNLQSTNMQTDQNQMFDFPLNSMDRVVPQNTPFPSEQCTTYSSILNMGQSEQFQLPPPNFIQPGTDTRPTTKKQKSKKKVYLTEKQKYFKKRIIKIFTNKKTVKKKYIHMLFNRVAARLGLGKLKRKIYRSFDNFYVFYEAYADRIITAMEQEFNSLGRDLSKLEKSKNQEETPTTLVPQEANQFENAPTNWGIAQELTDKKANETTGVVNQDDNNSSSFLDFTNPLEIQFDQSFYDSFDQY</sequence>
<gene>
    <name evidence="1" type="ORF">TRFO_17659</name>
</gene>
<comment type="caution">
    <text evidence="1">The sequence shown here is derived from an EMBL/GenBank/DDBJ whole genome shotgun (WGS) entry which is preliminary data.</text>
</comment>
<protein>
    <submittedName>
        <fullName evidence="1">Uncharacterized protein</fullName>
    </submittedName>
</protein>
<evidence type="ECO:0000313" key="1">
    <source>
        <dbReference type="EMBL" id="OHT12495.1"/>
    </source>
</evidence>
<proteinExistence type="predicted"/>
<accession>A0A1J4KMF9</accession>
<dbReference type="EMBL" id="MLAK01000562">
    <property type="protein sequence ID" value="OHT12495.1"/>
    <property type="molecule type" value="Genomic_DNA"/>
</dbReference>
<dbReference type="AlphaFoldDB" id="A0A1J4KMF9"/>
<keyword evidence="2" id="KW-1185">Reference proteome</keyword>
<organism evidence="1 2">
    <name type="scientific">Tritrichomonas foetus</name>
    <dbReference type="NCBI Taxonomy" id="1144522"/>
    <lineage>
        <taxon>Eukaryota</taxon>
        <taxon>Metamonada</taxon>
        <taxon>Parabasalia</taxon>
        <taxon>Tritrichomonadida</taxon>
        <taxon>Tritrichomonadidae</taxon>
        <taxon>Tritrichomonas</taxon>
    </lineage>
</organism>
<evidence type="ECO:0000313" key="2">
    <source>
        <dbReference type="Proteomes" id="UP000179807"/>
    </source>
</evidence>
<dbReference type="RefSeq" id="XP_068365631.1">
    <property type="nucleotide sequence ID" value="XM_068499716.1"/>
</dbReference>
<dbReference type="Proteomes" id="UP000179807">
    <property type="component" value="Unassembled WGS sequence"/>
</dbReference>
<dbReference type="VEuPathDB" id="TrichDB:TRFO_17659"/>
<reference evidence="1" key="1">
    <citation type="submission" date="2016-10" db="EMBL/GenBank/DDBJ databases">
        <authorList>
            <person name="Benchimol M."/>
            <person name="Almeida L.G."/>
            <person name="Vasconcelos A.T."/>
            <person name="Perreira-Neves A."/>
            <person name="Rosa I.A."/>
            <person name="Tasca T."/>
            <person name="Bogo M.R."/>
            <person name="de Souza W."/>
        </authorList>
    </citation>
    <scope>NUCLEOTIDE SEQUENCE [LARGE SCALE GENOMIC DNA]</scope>
    <source>
        <strain evidence="1">K</strain>
    </source>
</reference>
<dbReference type="GeneID" id="94834420"/>